<reference evidence="1 2" key="1">
    <citation type="submission" date="2016-04" db="EMBL/GenBank/DDBJ databases">
        <title>Genome sequence of Clostridium magnum DSM 2767.</title>
        <authorList>
            <person name="Poehlein A."/>
            <person name="Uhlig R."/>
            <person name="Fischer R."/>
            <person name="Bahl H."/>
            <person name="Daniel R."/>
        </authorList>
    </citation>
    <scope>NUCLEOTIDE SEQUENCE [LARGE SCALE GENOMIC DNA]</scope>
    <source>
        <strain evidence="1 2">DSM 2767</strain>
    </source>
</reference>
<accession>A0A162SWG1</accession>
<proteinExistence type="predicted"/>
<dbReference type="AlphaFoldDB" id="A0A162SWG1"/>
<keyword evidence="2" id="KW-1185">Reference proteome</keyword>
<gene>
    <name evidence="1" type="ORF">CLMAG_17590</name>
</gene>
<dbReference type="STRING" id="1121326.CLMAG_17590"/>
<protein>
    <submittedName>
        <fullName evidence="1">Uncharacterized protein</fullName>
    </submittedName>
</protein>
<sequence length="30" mass="3403">MVTIQEKALKYAKKVQSSFLIRNSTNTVTC</sequence>
<comment type="caution">
    <text evidence="1">The sequence shown here is derived from an EMBL/GenBank/DDBJ whole genome shotgun (WGS) entry which is preliminary data.</text>
</comment>
<organism evidence="1 2">
    <name type="scientific">Clostridium magnum DSM 2767</name>
    <dbReference type="NCBI Taxonomy" id="1121326"/>
    <lineage>
        <taxon>Bacteria</taxon>
        <taxon>Bacillati</taxon>
        <taxon>Bacillota</taxon>
        <taxon>Clostridia</taxon>
        <taxon>Eubacteriales</taxon>
        <taxon>Clostridiaceae</taxon>
        <taxon>Clostridium</taxon>
    </lineage>
</organism>
<evidence type="ECO:0000313" key="1">
    <source>
        <dbReference type="EMBL" id="KZL91953.1"/>
    </source>
</evidence>
<name>A0A162SWG1_9CLOT</name>
<dbReference type="EMBL" id="LWAE01000002">
    <property type="protein sequence ID" value="KZL91953.1"/>
    <property type="molecule type" value="Genomic_DNA"/>
</dbReference>
<dbReference type="Proteomes" id="UP000076603">
    <property type="component" value="Unassembled WGS sequence"/>
</dbReference>
<evidence type="ECO:0000313" key="2">
    <source>
        <dbReference type="Proteomes" id="UP000076603"/>
    </source>
</evidence>
<dbReference type="PATRIC" id="fig|1121326.3.peg.1741"/>